<dbReference type="Pfam" id="PF00440">
    <property type="entry name" value="TetR_N"/>
    <property type="match status" value="1"/>
</dbReference>
<dbReference type="PANTHER" id="PTHR43479">
    <property type="entry name" value="ACREF/ENVCD OPERON REPRESSOR-RELATED"/>
    <property type="match status" value="1"/>
</dbReference>
<dbReference type="InterPro" id="IPR009057">
    <property type="entry name" value="Homeodomain-like_sf"/>
</dbReference>
<dbReference type="Proteomes" id="UP001596147">
    <property type="component" value="Unassembled WGS sequence"/>
</dbReference>
<evidence type="ECO:0000313" key="6">
    <source>
        <dbReference type="Proteomes" id="UP001596147"/>
    </source>
</evidence>
<name>A0ABW0LE57_9BACI</name>
<accession>A0ABW0LE57</accession>
<reference evidence="6" key="1">
    <citation type="journal article" date="2019" name="Int. J. Syst. Evol. Microbiol.">
        <title>The Global Catalogue of Microorganisms (GCM) 10K type strain sequencing project: providing services to taxonomists for standard genome sequencing and annotation.</title>
        <authorList>
            <consortium name="The Broad Institute Genomics Platform"/>
            <consortium name="The Broad Institute Genome Sequencing Center for Infectious Disease"/>
            <person name="Wu L."/>
            <person name="Ma J."/>
        </authorList>
    </citation>
    <scope>NUCLEOTIDE SEQUENCE [LARGE SCALE GENOMIC DNA]</scope>
    <source>
        <strain evidence="6">CGMCC 1.12237</strain>
    </source>
</reference>
<comment type="caution">
    <text evidence="5">The sequence shown here is derived from an EMBL/GenBank/DDBJ whole genome shotgun (WGS) entry which is preliminary data.</text>
</comment>
<keyword evidence="6" id="KW-1185">Reference proteome</keyword>
<keyword evidence="2 3" id="KW-0238">DNA-binding</keyword>
<dbReference type="PROSITE" id="PS50977">
    <property type="entry name" value="HTH_TETR_2"/>
    <property type="match status" value="1"/>
</dbReference>
<dbReference type="Pfam" id="PF14278">
    <property type="entry name" value="TetR_C_8"/>
    <property type="match status" value="1"/>
</dbReference>
<evidence type="ECO:0000259" key="4">
    <source>
        <dbReference type="PROSITE" id="PS50977"/>
    </source>
</evidence>
<evidence type="ECO:0000256" key="2">
    <source>
        <dbReference type="ARBA" id="ARBA00023125"/>
    </source>
</evidence>
<evidence type="ECO:0000256" key="3">
    <source>
        <dbReference type="PROSITE-ProRule" id="PRU00335"/>
    </source>
</evidence>
<keyword evidence="1" id="KW-0678">Repressor</keyword>
<evidence type="ECO:0000256" key="1">
    <source>
        <dbReference type="ARBA" id="ARBA00022491"/>
    </source>
</evidence>
<feature type="DNA-binding region" description="H-T-H motif" evidence="3">
    <location>
        <begin position="31"/>
        <end position="50"/>
    </location>
</feature>
<organism evidence="5 6">
    <name type="scientific">Lederbergia graminis</name>
    <dbReference type="NCBI Taxonomy" id="735518"/>
    <lineage>
        <taxon>Bacteria</taxon>
        <taxon>Bacillati</taxon>
        <taxon>Bacillota</taxon>
        <taxon>Bacilli</taxon>
        <taxon>Bacillales</taxon>
        <taxon>Bacillaceae</taxon>
        <taxon>Lederbergia</taxon>
    </lineage>
</organism>
<dbReference type="SUPFAM" id="SSF46689">
    <property type="entry name" value="Homeodomain-like"/>
    <property type="match status" value="1"/>
</dbReference>
<dbReference type="RefSeq" id="WP_382348356.1">
    <property type="nucleotide sequence ID" value="NZ_JBHSMC010000003.1"/>
</dbReference>
<sequence length="193" mass="23031">MKQDRRVRRTRKALQAAYLRLCKLYQEDEISVSMITDEADINRATFYMHFTNKEDFIEEMLYDLLTGLEDAIITAFQHHSTININKLTPTTEVIFQYIEENMEALQALSKSHDDFMKRFEQLFHHIFTERIYIETKSPKDNLNYDIFIHYQTKATLGLIQYWIISNSKYSKEYMMDQLTLLSNTQITSLQLKS</sequence>
<gene>
    <name evidence="5" type="ORF">ACFPM4_04795</name>
</gene>
<dbReference type="InterPro" id="IPR001647">
    <property type="entry name" value="HTH_TetR"/>
</dbReference>
<proteinExistence type="predicted"/>
<dbReference type="InterPro" id="IPR050624">
    <property type="entry name" value="HTH-type_Tx_Regulator"/>
</dbReference>
<evidence type="ECO:0000313" key="5">
    <source>
        <dbReference type="EMBL" id="MFC5464073.1"/>
    </source>
</evidence>
<protein>
    <submittedName>
        <fullName evidence="5">TetR/AcrR family transcriptional regulator</fullName>
    </submittedName>
</protein>
<dbReference type="Gene3D" id="1.10.357.10">
    <property type="entry name" value="Tetracycline Repressor, domain 2"/>
    <property type="match status" value="1"/>
</dbReference>
<dbReference type="PANTHER" id="PTHR43479:SF7">
    <property type="entry name" value="TETR-FAMILY TRANSCRIPTIONAL REGULATOR"/>
    <property type="match status" value="1"/>
</dbReference>
<dbReference type="EMBL" id="JBHSMC010000003">
    <property type="protein sequence ID" value="MFC5464073.1"/>
    <property type="molecule type" value="Genomic_DNA"/>
</dbReference>
<dbReference type="InterPro" id="IPR039532">
    <property type="entry name" value="TetR_C_Firmicutes"/>
</dbReference>
<feature type="domain" description="HTH tetR-type" evidence="4">
    <location>
        <begin position="8"/>
        <end position="68"/>
    </location>
</feature>